<dbReference type="OrthoDB" id="384253at2"/>
<keyword evidence="3" id="KW-1185">Reference proteome</keyword>
<protein>
    <submittedName>
        <fullName evidence="2">Metallophosphoesterase</fullName>
    </submittedName>
</protein>
<dbReference type="SUPFAM" id="SSF56300">
    <property type="entry name" value="Metallo-dependent phosphatases"/>
    <property type="match status" value="1"/>
</dbReference>
<name>D7BG76_ALLS1</name>
<dbReference type="Gene3D" id="3.60.21.10">
    <property type="match status" value="1"/>
</dbReference>
<reference evidence="2 3" key="1">
    <citation type="journal article" date="2010" name="Stand. Genomic Sci.">
        <title>Complete genome sequence of Meiothermus silvanus type strain (VI-R2).</title>
        <authorList>
            <person name="Sikorski J."/>
            <person name="Tindall B.J."/>
            <person name="Lowry S."/>
            <person name="Lucas S."/>
            <person name="Nolan M."/>
            <person name="Copeland A."/>
            <person name="Glavina Del Rio T."/>
            <person name="Tice H."/>
            <person name="Cheng J.F."/>
            <person name="Han C."/>
            <person name="Pitluck S."/>
            <person name="Liolios K."/>
            <person name="Ivanova N."/>
            <person name="Mavromatis K."/>
            <person name="Mikhailova N."/>
            <person name="Pati A."/>
            <person name="Goodwin L."/>
            <person name="Chen A."/>
            <person name="Palaniappan K."/>
            <person name="Land M."/>
            <person name="Hauser L."/>
            <person name="Chang Y.J."/>
            <person name="Jeffries C.D."/>
            <person name="Rohde M."/>
            <person name="Goker M."/>
            <person name="Woyke T."/>
            <person name="Bristow J."/>
            <person name="Eisen J.A."/>
            <person name="Markowitz V."/>
            <person name="Hugenholtz P."/>
            <person name="Kyrpides N.C."/>
            <person name="Klenk H.P."/>
            <person name="Lapidus A."/>
        </authorList>
    </citation>
    <scope>NUCLEOTIDE SEQUENCE [LARGE SCALE GENOMIC DNA]</scope>
    <source>
        <strain evidence="3">ATCC 700542 / DSM 9946 / VI-R2</strain>
    </source>
</reference>
<dbReference type="PANTHER" id="PTHR46546:SF4">
    <property type="entry name" value="SHEWANELLA-LIKE PROTEIN PHOSPHATASE 1"/>
    <property type="match status" value="1"/>
</dbReference>
<dbReference type="EMBL" id="CP002042">
    <property type="protein sequence ID" value="ADH61997.1"/>
    <property type="molecule type" value="Genomic_DNA"/>
</dbReference>
<dbReference type="Pfam" id="PF00149">
    <property type="entry name" value="Metallophos"/>
    <property type="match status" value="1"/>
</dbReference>
<evidence type="ECO:0000259" key="1">
    <source>
        <dbReference type="Pfam" id="PF00149"/>
    </source>
</evidence>
<dbReference type="AlphaFoldDB" id="D7BG76"/>
<gene>
    <name evidence="2" type="ordered locus">Mesil_0050</name>
</gene>
<dbReference type="InterPro" id="IPR029052">
    <property type="entry name" value="Metallo-depent_PP-like"/>
</dbReference>
<evidence type="ECO:0000313" key="2">
    <source>
        <dbReference type="EMBL" id="ADH61997.1"/>
    </source>
</evidence>
<evidence type="ECO:0000313" key="3">
    <source>
        <dbReference type="Proteomes" id="UP000001916"/>
    </source>
</evidence>
<dbReference type="HOGENOM" id="CLU_055447_1_0_0"/>
<dbReference type="eggNOG" id="COG0639">
    <property type="taxonomic scope" value="Bacteria"/>
</dbReference>
<accession>D7BG76</accession>
<dbReference type="STRING" id="526227.Mesil_0050"/>
<dbReference type="PANTHER" id="PTHR46546">
    <property type="entry name" value="SHEWANELLA-LIKE PROTEIN PHOSPHATASE 1"/>
    <property type="match status" value="1"/>
</dbReference>
<dbReference type="KEGG" id="msv:Mesil_0050"/>
<feature type="domain" description="Calcineurin-like phosphoesterase" evidence="1">
    <location>
        <begin position="4"/>
        <end position="217"/>
    </location>
</feature>
<dbReference type="InterPro" id="IPR004843">
    <property type="entry name" value="Calcineurin-like_PHP"/>
</dbReference>
<dbReference type="GO" id="GO:0016787">
    <property type="term" value="F:hydrolase activity"/>
    <property type="evidence" value="ECO:0007669"/>
    <property type="project" value="InterPro"/>
</dbReference>
<organism evidence="2 3">
    <name type="scientific">Allomeiothermus silvanus (strain ATCC 700542 / DSM 9946 / NBRC 106475 / NCIMB 13440 / VI-R2)</name>
    <name type="common">Thermus silvanus</name>
    <dbReference type="NCBI Taxonomy" id="526227"/>
    <lineage>
        <taxon>Bacteria</taxon>
        <taxon>Thermotogati</taxon>
        <taxon>Deinococcota</taxon>
        <taxon>Deinococci</taxon>
        <taxon>Thermales</taxon>
        <taxon>Thermaceae</taxon>
        <taxon>Allomeiothermus</taxon>
    </lineage>
</organism>
<dbReference type="RefSeq" id="WP_013156605.1">
    <property type="nucleotide sequence ID" value="NC_014212.1"/>
</dbReference>
<dbReference type="Proteomes" id="UP000001916">
    <property type="component" value="Chromosome"/>
</dbReference>
<sequence length="260" mass="29050">MHYVIGDIHGCLEGLVRLLQGTGLIGEEREWTGGKTQLWCLGDYTDRGPDGVGVIELLMRLEREAEAAGGAVNALLGNHDVILQQAYYFPERKSGFAQGGRHLTFHEMWLRAGGQEHDRARLAPRHIAWLARRPALAQVDGVLLMHSDSDSYLHYGSSVEEINARIKKVLHSDDYRAWDRLEERLAARLAFWGGLEKALDFLGRMGAERLLHGHTPIYSLLGCSPEEVTEPLEYAEGLCVNLEHAIWKGGPGFIYRLEGA</sequence>
<proteinExistence type="predicted"/>